<keyword evidence="3" id="KW-1185">Reference proteome</keyword>
<keyword evidence="1" id="KW-0472">Membrane</keyword>
<comment type="caution">
    <text evidence="2">The sequence shown here is derived from an EMBL/GenBank/DDBJ whole genome shotgun (WGS) entry which is preliminary data.</text>
</comment>
<proteinExistence type="predicted"/>
<dbReference type="AlphaFoldDB" id="A0AAE1CL54"/>
<evidence type="ECO:0000256" key="1">
    <source>
        <dbReference type="SAM" id="Phobius"/>
    </source>
</evidence>
<dbReference type="EMBL" id="JAWDGP010007776">
    <property type="protein sequence ID" value="KAK3705051.1"/>
    <property type="molecule type" value="Genomic_DNA"/>
</dbReference>
<keyword evidence="1" id="KW-1133">Transmembrane helix</keyword>
<reference evidence="2" key="1">
    <citation type="journal article" date="2023" name="G3 (Bethesda)">
        <title>A reference genome for the long-term kleptoplast-retaining sea slug Elysia crispata morphotype clarki.</title>
        <authorList>
            <person name="Eastman K.E."/>
            <person name="Pendleton A.L."/>
            <person name="Shaikh M.A."/>
            <person name="Suttiyut T."/>
            <person name="Ogas R."/>
            <person name="Tomko P."/>
            <person name="Gavelis G."/>
            <person name="Widhalm J.R."/>
            <person name="Wisecaver J.H."/>
        </authorList>
    </citation>
    <scope>NUCLEOTIDE SEQUENCE</scope>
    <source>
        <strain evidence="2">ECLA1</strain>
    </source>
</reference>
<accession>A0AAE1CL54</accession>
<evidence type="ECO:0000313" key="3">
    <source>
        <dbReference type="Proteomes" id="UP001283361"/>
    </source>
</evidence>
<organism evidence="2 3">
    <name type="scientific">Elysia crispata</name>
    <name type="common">lettuce slug</name>
    <dbReference type="NCBI Taxonomy" id="231223"/>
    <lineage>
        <taxon>Eukaryota</taxon>
        <taxon>Metazoa</taxon>
        <taxon>Spiralia</taxon>
        <taxon>Lophotrochozoa</taxon>
        <taxon>Mollusca</taxon>
        <taxon>Gastropoda</taxon>
        <taxon>Heterobranchia</taxon>
        <taxon>Euthyneura</taxon>
        <taxon>Panpulmonata</taxon>
        <taxon>Sacoglossa</taxon>
        <taxon>Placobranchoidea</taxon>
        <taxon>Plakobranchidae</taxon>
        <taxon>Elysia</taxon>
    </lineage>
</organism>
<name>A0AAE1CL54_9GAST</name>
<keyword evidence="1" id="KW-0812">Transmembrane</keyword>
<gene>
    <name evidence="2" type="ORF">RRG08_059701</name>
</gene>
<sequence>AVANSCLQVFFIIFCFPIYWFIESGATSCKSFQLLVCVFLLSALDPTDFLPALADGVTCFEGLLETGKAIDLAEDLGAV</sequence>
<protein>
    <submittedName>
        <fullName evidence="2">Uncharacterized protein</fullName>
    </submittedName>
</protein>
<dbReference type="Proteomes" id="UP001283361">
    <property type="component" value="Unassembled WGS sequence"/>
</dbReference>
<feature type="non-terminal residue" evidence="2">
    <location>
        <position position="1"/>
    </location>
</feature>
<feature type="transmembrane region" description="Helical" evidence="1">
    <location>
        <begin position="6"/>
        <end position="22"/>
    </location>
</feature>
<evidence type="ECO:0000313" key="2">
    <source>
        <dbReference type="EMBL" id="KAK3705051.1"/>
    </source>
</evidence>